<comment type="caution">
    <text evidence="2">The sequence shown here is derived from an EMBL/GenBank/DDBJ whole genome shotgun (WGS) entry which is preliminary data.</text>
</comment>
<dbReference type="EMBL" id="SSMD01000005">
    <property type="protein sequence ID" value="THD73403.1"/>
    <property type="molecule type" value="Genomic_DNA"/>
</dbReference>
<protein>
    <submittedName>
        <fullName evidence="2">Uncharacterized protein</fullName>
    </submittedName>
</protein>
<reference evidence="2 3" key="1">
    <citation type="submission" date="2019-04" db="EMBL/GenBank/DDBJ databases">
        <title>Draft genome sequence of Youngimonas vesicularis.</title>
        <authorList>
            <person name="Hameed A."/>
        </authorList>
    </citation>
    <scope>NUCLEOTIDE SEQUENCE [LARGE SCALE GENOMIC DNA]</scope>
    <source>
        <strain evidence="2 3">CC-AMW-E</strain>
    </source>
</reference>
<sequence>MSPLQNRVLPTGEIVSHPGRGTLTGNRGILHGPDGRLGTARWRHPHWVCCEVSFRERYHGPMPDNGWTALFFLDEAVALAAGHRPCHQCRHADAGRFRAAWDRAFGGTASTQTIDRTLHAARVDRRRVQIRHRAQADTLPAGAFVLTDAPYLLTETAALRYTPGGYVSATARPLGEVTVLTPQPIVQVLAAGYQPRLHPDAASLIP</sequence>
<name>A0A4S3MAP3_9RHOB</name>
<dbReference type="RefSeq" id="WP_136339533.1">
    <property type="nucleotide sequence ID" value="NZ_SSMD01000005.1"/>
</dbReference>
<keyword evidence="3" id="KW-1185">Reference proteome</keyword>
<dbReference type="OrthoDB" id="894286at2"/>
<evidence type="ECO:0000313" key="2">
    <source>
        <dbReference type="EMBL" id="THD73403.1"/>
    </source>
</evidence>
<feature type="region of interest" description="Disordered" evidence="1">
    <location>
        <begin position="1"/>
        <end position="30"/>
    </location>
</feature>
<proteinExistence type="predicted"/>
<evidence type="ECO:0000313" key="3">
    <source>
        <dbReference type="Proteomes" id="UP000306113"/>
    </source>
</evidence>
<dbReference type="Proteomes" id="UP000306113">
    <property type="component" value="Unassembled WGS sequence"/>
</dbReference>
<evidence type="ECO:0000256" key="1">
    <source>
        <dbReference type="SAM" id="MobiDB-lite"/>
    </source>
</evidence>
<gene>
    <name evidence="2" type="ORF">E7681_11955</name>
</gene>
<dbReference type="AlphaFoldDB" id="A0A4S3MAP3"/>
<organism evidence="2 3">
    <name type="scientific">Thalassobius vesicularis</name>
    <dbReference type="NCBI Taxonomy" id="1294297"/>
    <lineage>
        <taxon>Bacteria</taxon>
        <taxon>Pseudomonadati</taxon>
        <taxon>Pseudomonadota</taxon>
        <taxon>Alphaproteobacteria</taxon>
        <taxon>Rhodobacterales</taxon>
        <taxon>Roseobacteraceae</taxon>
        <taxon>Thalassovita</taxon>
    </lineage>
</organism>
<accession>A0A4S3MAP3</accession>